<protein>
    <submittedName>
        <fullName evidence="4">OmpH family outer membrane protein</fullName>
    </submittedName>
</protein>
<organism evidence="4 5">
    <name type="scientific">Moheibacter lacus</name>
    <dbReference type="NCBI Taxonomy" id="2745851"/>
    <lineage>
        <taxon>Bacteria</taxon>
        <taxon>Pseudomonadati</taxon>
        <taxon>Bacteroidota</taxon>
        <taxon>Flavobacteriia</taxon>
        <taxon>Flavobacteriales</taxon>
        <taxon>Weeksellaceae</taxon>
        <taxon>Moheibacter</taxon>
    </lineage>
</organism>
<dbReference type="PANTHER" id="PTHR35089">
    <property type="entry name" value="CHAPERONE PROTEIN SKP"/>
    <property type="match status" value="1"/>
</dbReference>
<comment type="caution">
    <text evidence="4">The sequence shown here is derived from an EMBL/GenBank/DDBJ whole genome shotgun (WGS) entry which is preliminary data.</text>
</comment>
<dbReference type="Pfam" id="PF03938">
    <property type="entry name" value="OmpH"/>
    <property type="match status" value="1"/>
</dbReference>
<accession>A0A838ZIX3</accession>
<dbReference type="GO" id="GO:0050821">
    <property type="term" value="P:protein stabilization"/>
    <property type="evidence" value="ECO:0007669"/>
    <property type="project" value="TreeGrafter"/>
</dbReference>
<evidence type="ECO:0000313" key="5">
    <source>
        <dbReference type="Proteomes" id="UP000552241"/>
    </source>
</evidence>
<feature type="chain" id="PRO_5032879375" evidence="3">
    <location>
        <begin position="23"/>
        <end position="172"/>
    </location>
</feature>
<gene>
    <name evidence="4" type="ORF">HU137_05415</name>
</gene>
<keyword evidence="5" id="KW-1185">Reference proteome</keyword>
<dbReference type="GO" id="GO:0005829">
    <property type="term" value="C:cytosol"/>
    <property type="evidence" value="ECO:0007669"/>
    <property type="project" value="TreeGrafter"/>
</dbReference>
<dbReference type="PANTHER" id="PTHR35089:SF1">
    <property type="entry name" value="CHAPERONE PROTEIN SKP"/>
    <property type="match status" value="1"/>
</dbReference>
<proteinExistence type="inferred from homology"/>
<dbReference type="EMBL" id="JACDZE010000001">
    <property type="protein sequence ID" value="MBA5629208.1"/>
    <property type="molecule type" value="Genomic_DNA"/>
</dbReference>
<reference evidence="4 5" key="1">
    <citation type="submission" date="2020-07" db="EMBL/GenBank/DDBJ databases">
        <title>Moheibacter lacus sp. nov., a member of the family Flavobacteriaceae isolated from freshwater lake sediment.</title>
        <authorList>
            <person name="Liu Y."/>
        </authorList>
    </citation>
    <scope>NUCLEOTIDE SEQUENCE [LARGE SCALE GENOMIC DNA]</scope>
    <source>
        <strain evidence="4 5">BDHS18</strain>
    </source>
</reference>
<comment type="similarity">
    <text evidence="1">Belongs to the Skp family.</text>
</comment>
<keyword evidence="2 3" id="KW-0732">Signal</keyword>
<dbReference type="SMART" id="SM00935">
    <property type="entry name" value="OmpH"/>
    <property type="match status" value="1"/>
</dbReference>
<evidence type="ECO:0000256" key="2">
    <source>
        <dbReference type="ARBA" id="ARBA00022729"/>
    </source>
</evidence>
<dbReference type="InterPro" id="IPR024930">
    <property type="entry name" value="Skp_dom_sf"/>
</dbReference>
<evidence type="ECO:0000256" key="1">
    <source>
        <dbReference type="ARBA" id="ARBA00009091"/>
    </source>
</evidence>
<dbReference type="AlphaFoldDB" id="A0A838ZIX3"/>
<dbReference type="GO" id="GO:0051082">
    <property type="term" value="F:unfolded protein binding"/>
    <property type="evidence" value="ECO:0007669"/>
    <property type="project" value="InterPro"/>
</dbReference>
<dbReference type="SUPFAM" id="SSF111384">
    <property type="entry name" value="OmpH-like"/>
    <property type="match status" value="1"/>
</dbReference>
<dbReference type="RefSeq" id="WP_182042772.1">
    <property type="nucleotide sequence ID" value="NZ_JACDZE010000001.1"/>
</dbReference>
<sequence length="172" mass="18916">MKNLKLFVAFSFILLGSFAVSAQDFGVVNVEEVLSSFPEKTSADAQLDALVQKHQAEIKKQQDALLAIETEVQSKTEGKSQAEIQGMMTELEAKQKDYMTKQQALVTYQQAAAKELGEKENTLLKPIEDKVKASINKVAAAKGLKYVMEKSILLYSNGTDITADVKKDLGIK</sequence>
<evidence type="ECO:0000256" key="3">
    <source>
        <dbReference type="SAM" id="SignalP"/>
    </source>
</evidence>
<name>A0A838ZIX3_9FLAO</name>
<evidence type="ECO:0000313" key="4">
    <source>
        <dbReference type="EMBL" id="MBA5629208.1"/>
    </source>
</evidence>
<feature type="signal peptide" evidence="3">
    <location>
        <begin position="1"/>
        <end position="22"/>
    </location>
</feature>
<dbReference type="Proteomes" id="UP000552241">
    <property type="component" value="Unassembled WGS sequence"/>
</dbReference>
<dbReference type="InterPro" id="IPR005632">
    <property type="entry name" value="Chaperone_Skp"/>
</dbReference>
<dbReference type="Gene3D" id="3.30.910.20">
    <property type="entry name" value="Skp domain"/>
    <property type="match status" value="1"/>
</dbReference>